<feature type="transmembrane region" description="Helical" evidence="1">
    <location>
        <begin position="206"/>
        <end position="227"/>
    </location>
</feature>
<accession>A0A226E7N3</accession>
<sequence length="372" mass="41994">MIHSRLVGRIKRHLKYTDFHHCIFTTWGKDGIVLKERRHHFPVFFSICLHGVWNICQGVATITRSKSIVHRAEGFGLTVAYLSTLLLRFDFDIDYVPGQILNYIFSKNGKWFILINPPNSVNTSSFGRSERIFLNLVSYLFDLLEIGCWGLSIMLSLLTTFLPCNPPLMSSLFCRNDTFPLGPFPHAGFAVMEGVVMQQAVMGGSYYLLTIVLISVSFLFLECKILIKGDVQKYRNLQVYEKVLNSCTKGRIFPVTMWIIPCVQIGLGIINIKLGQSNNVDQLRMLVFSAAYLVVLIFTMITFSAAGKVNSVSKVWIQQCNRAVRTRGEKLLKKSLQPLKIQFGSNFAEALTPLVVQGFCISQTASALMVMH</sequence>
<protein>
    <submittedName>
        <fullName evidence="2">Uncharacterized protein</fullName>
    </submittedName>
</protein>
<evidence type="ECO:0000313" key="3">
    <source>
        <dbReference type="Proteomes" id="UP000198287"/>
    </source>
</evidence>
<evidence type="ECO:0000256" key="1">
    <source>
        <dbReference type="SAM" id="Phobius"/>
    </source>
</evidence>
<dbReference type="Proteomes" id="UP000198287">
    <property type="component" value="Unassembled WGS sequence"/>
</dbReference>
<feature type="transmembrane region" description="Helical" evidence="1">
    <location>
        <begin position="286"/>
        <end position="306"/>
    </location>
</feature>
<feature type="transmembrane region" description="Helical" evidence="1">
    <location>
        <begin position="136"/>
        <end position="162"/>
    </location>
</feature>
<dbReference type="AlphaFoldDB" id="A0A226E7N3"/>
<evidence type="ECO:0000313" key="2">
    <source>
        <dbReference type="EMBL" id="OXA53459.1"/>
    </source>
</evidence>
<keyword evidence="1" id="KW-0812">Transmembrane</keyword>
<name>A0A226E7N3_FOLCA</name>
<keyword evidence="3" id="KW-1185">Reference proteome</keyword>
<reference evidence="2 3" key="1">
    <citation type="submission" date="2015-12" db="EMBL/GenBank/DDBJ databases">
        <title>The genome of Folsomia candida.</title>
        <authorList>
            <person name="Faddeeva A."/>
            <person name="Derks M.F."/>
            <person name="Anvar Y."/>
            <person name="Smit S."/>
            <person name="Van Straalen N."/>
            <person name="Roelofs D."/>
        </authorList>
    </citation>
    <scope>NUCLEOTIDE SEQUENCE [LARGE SCALE GENOMIC DNA]</scope>
    <source>
        <strain evidence="2 3">VU population</strain>
        <tissue evidence="2">Whole body</tissue>
    </source>
</reference>
<comment type="caution">
    <text evidence="2">The sequence shown here is derived from an EMBL/GenBank/DDBJ whole genome shotgun (WGS) entry which is preliminary data.</text>
</comment>
<keyword evidence="1" id="KW-0472">Membrane</keyword>
<gene>
    <name evidence="2" type="ORF">Fcan01_10243</name>
</gene>
<proteinExistence type="predicted"/>
<dbReference type="EMBL" id="LNIX01000005">
    <property type="protein sequence ID" value="OXA53459.1"/>
    <property type="molecule type" value="Genomic_DNA"/>
</dbReference>
<organism evidence="2 3">
    <name type="scientific">Folsomia candida</name>
    <name type="common">Springtail</name>
    <dbReference type="NCBI Taxonomy" id="158441"/>
    <lineage>
        <taxon>Eukaryota</taxon>
        <taxon>Metazoa</taxon>
        <taxon>Ecdysozoa</taxon>
        <taxon>Arthropoda</taxon>
        <taxon>Hexapoda</taxon>
        <taxon>Collembola</taxon>
        <taxon>Entomobryomorpha</taxon>
        <taxon>Isotomoidea</taxon>
        <taxon>Isotomidae</taxon>
        <taxon>Proisotominae</taxon>
        <taxon>Folsomia</taxon>
    </lineage>
</organism>
<feature type="transmembrane region" description="Helical" evidence="1">
    <location>
        <begin position="252"/>
        <end position="274"/>
    </location>
</feature>
<dbReference type="OrthoDB" id="8297494at2759"/>
<keyword evidence="1" id="KW-1133">Transmembrane helix</keyword>